<dbReference type="Proteomes" id="UP000324800">
    <property type="component" value="Unassembled WGS sequence"/>
</dbReference>
<organism evidence="1 2">
    <name type="scientific">Streblomastix strix</name>
    <dbReference type="NCBI Taxonomy" id="222440"/>
    <lineage>
        <taxon>Eukaryota</taxon>
        <taxon>Metamonada</taxon>
        <taxon>Preaxostyla</taxon>
        <taxon>Oxymonadida</taxon>
        <taxon>Streblomastigidae</taxon>
        <taxon>Streblomastix</taxon>
    </lineage>
</organism>
<sequence length="70" mass="8194">MEKMKEYDPERNAMWRMDMSPMSEQGANINKVGSQGLNNQLLNQQEMNNQEKVQILQVEQLKINGEQNQI</sequence>
<dbReference type="EMBL" id="SNRW01049638">
    <property type="protein sequence ID" value="KAA6310656.1"/>
    <property type="molecule type" value="Genomic_DNA"/>
</dbReference>
<protein>
    <submittedName>
        <fullName evidence="1">Uncharacterized protein</fullName>
    </submittedName>
</protein>
<reference evidence="1 2" key="1">
    <citation type="submission" date="2019-03" db="EMBL/GenBank/DDBJ databases">
        <title>Single cell metagenomics reveals metabolic interactions within the superorganism composed of flagellate Streblomastix strix and complex community of Bacteroidetes bacteria on its surface.</title>
        <authorList>
            <person name="Treitli S.C."/>
            <person name="Kolisko M."/>
            <person name="Husnik F."/>
            <person name="Keeling P."/>
            <person name="Hampl V."/>
        </authorList>
    </citation>
    <scope>NUCLEOTIDE SEQUENCE [LARGE SCALE GENOMIC DNA]</scope>
    <source>
        <strain evidence="1">ST1C</strain>
    </source>
</reference>
<feature type="non-terminal residue" evidence="1">
    <location>
        <position position="70"/>
    </location>
</feature>
<proteinExistence type="predicted"/>
<name>A0A5J4PM59_9EUKA</name>
<dbReference type="AlphaFoldDB" id="A0A5J4PM59"/>
<gene>
    <name evidence="1" type="ORF">EZS28_056275</name>
</gene>
<evidence type="ECO:0000313" key="2">
    <source>
        <dbReference type="Proteomes" id="UP000324800"/>
    </source>
</evidence>
<comment type="caution">
    <text evidence="1">The sequence shown here is derived from an EMBL/GenBank/DDBJ whole genome shotgun (WGS) entry which is preliminary data.</text>
</comment>
<accession>A0A5J4PM59</accession>
<evidence type="ECO:0000313" key="1">
    <source>
        <dbReference type="EMBL" id="KAA6310656.1"/>
    </source>
</evidence>